<dbReference type="PANTHER" id="PTHR42856">
    <property type="entry name" value="ACYL-COENZYME A THIOESTERASE PAAI"/>
    <property type="match status" value="1"/>
</dbReference>
<sequence length="130" mass="13852">MTDIGSVREHIESDAYCETLGIELEALEPGTATTRLEITDDLTNFHGTPHGGAIYSLADAAFAAASNSRGETAVALETNISYLEAVEVGTVLTATATESHDAGRTAEYEVVVTDDADDRIATFRGRVYRP</sequence>
<keyword evidence="4" id="KW-1185">Reference proteome</keyword>
<dbReference type="EMBL" id="FNLC01000001">
    <property type="protein sequence ID" value="SDQ22242.1"/>
    <property type="molecule type" value="Genomic_DNA"/>
</dbReference>
<dbReference type="InterPro" id="IPR006683">
    <property type="entry name" value="Thioestr_dom"/>
</dbReference>
<reference evidence="4" key="1">
    <citation type="submission" date="2016-10" db="EMBL/GenBank/DDBJ databases">
        <authorList>
            <person name="Varghese N."/>
            <person name="Submissions S."/>
        </authorList>
    </citation>
    <scope>NUCLEOTIDE SEQUENCE [LARGE SCALE GENOMIC DNA]</scope>
    <source>
        <strain evidence="4">DSM 24767</strain>
    </source>
</reference>
<dbReference type="NCBIfam" id="TIGR02286">
    <property type="entry name" value="PaaD"/>
    <property type="match status" value="1"/>
</dbReference>
<name>A0A1H0Z423_NATTX</name>
<dbReference type="PANTHER" id="PTHR42856:SF1">
    <property type="entry name" value="ACYL-COENZYME A THIOESTERASE PAAI"/>
    <property type="match status" value="1"/>
</dbReference>
<keyword evidence="1" id="KW-0378">Hydrolase</keyword>
<dbReference type="NCBIfam" id="TIGR00369">
    <property type="entry name" value="unchar_dom_1"/>
    <property type="match status" value="1"/>
</dbReference>
<dbReference type="Pfam" id="PF03061">
    <property type="entry name" value="4HBT"/>
    <property type="match status" value="1"/>
</dbReference>
<dbReference type="STRING" id="1095778.SAMN04489842_0127"/>
<evidence type="ECO:0000259" key="2">
    <source>
        <dbReference type="Pfam" id="PF03061"/>
    </source>
</evidence>
<evidence type="ECO:0000313" key="3">
    <source>
        <dbReference type="EMBL" id="SDQ22242.1"/>
    </source>
</evidence>
<gene>
    <name evidence="3" type="ORF">SAMN04489842_0127</name>
</gene>
<organism evidence="3 4">
    <name type="scientific">Natronobacterium texcoconense</name>
    <dbReference type="NCBI Taxonomy" id="1095778"/>
    <lineage>
        <taxon>Archaea</taxon>
        <taxon>Methanobacteriati</taxon>
        <taxon>Methanobacteriota</taxon>
        <taxon>Stenosarchaea group</taxon>
        <taxon>Halobacteria</taxon>
        <taxon>Halobacteriales</taxon>
        <taxon>Natrialbaceae</taxon>
        <taxon>Natronobacterium</taxon>
    </lineage>
</organism>
<dbReference type="InterPro" id="IPR011973">
    <property type="entry name" value="PaaD"/>
</dbReference>
<evidence type="ECO:0000313" key="4">
    <source>
        <dbReference type="Proteomes" id="UP000198848"/>
    </source>
</evidence>
<accession>A0A1H0Z423</accession>
<feature type="domain" description="Thioesterase" evidence="2">
    <location>
        <begin position="46"/>
        <end position="118"/>
    </location>
</feature>
<dbReference type="InterPro" id="IPR052723">
    <property type="entry name" value="Acyl-CoA_thioesterase_PaaI"/>
</dbReference>
<dbReference type="RefSeq" id="WP_090375825.1">
    <property type="nucleotide sequence ID" value="NZ_FNLC01000001.1"/>
</dbReference>
<dbReference type="GO" id="GO:0016289">
    <property type="term" value="F:acyl-CoA hydrolase activity"/>
    <property type="evidence" value="ECO:0007669"/>
    <property type="project" value="TreeGrafter"/>
</dbReference>
<dbReference type="CDD" id="cd03443">
    <property type="entry name" value="PaaI_thioesterase"/>
    <property type="match status" value="1"/>
</dbReference>
<dbReference type="SUPFAM" id="SSF54637">
    <property type="entry name" value="Thioesterase/thiol ester dehydrase-isomerase"/>
    <property type="match status" value="1"/>
</dbReference>
<evidence type="ECO:0000256" key="1">
    <source>
        <dbReference type="ARBA" id="ARBA00022801"/>
    </source>
</evidence>
<dbReference type="InterPro" id="IPR029069">
    <property type="entry name" value="HotDog_dom_sf"/>
</dbReference>
<dbReference type="Gene3D" id="3.10.129.10">
    <property type="entry name" value="Hotdog Thioesterase"/>
    <property type="match status" value="1"/>
</dbReference>
<dbReference type="Proteomes" id="UP000198848">
    <property type="component" value="Unassembled WGS sequence"/>
</dbReference>
<dbReference type="AlphaFoldDB" id="A0A1H0Z423"/>
<dbReference type="InterPro" id="IPR003736">
    <property type="entry name" value="PAAI_dom"/>
</dbReference>
<proteinExistence type="predicted"/>
<dbReference type="OrthoDB" id="24516at2157"/>
<protein>
    <submittedName>
        <fullName evidence="3">Acyl-CoA thioesterase</fullName>
    </submittedName>
</protein>